<protein>
    <submittedName>
        <fullName evidence="8">ABC transporter ATP-binding protein</fullName>
    </submittedName>
</protein>
<feature type="transmembrane region" description="Helical" evidence="6">
    <location>
        <begin position="418"/>
        <end position="444"/>
    </location>
</feature>
<organism evidence="8 9">
    <name type="scientific">Hydrocarboniclastica marina</name>
    <dbReference type="NCBI Taxonomy" id="2259620"/>
    <lineage>
        <taxon>Bacteria</taxon>
        <taxon>Pseudomonadati</taxon>
        <taxon>Pseudomonadota</taxon>
        <taxon>Gammaproteobacteria</taxon>
        <taxon>Alteromonadales</taxon>
        <taxon>Alteromonadaceae</taxon>
        <taxon>Hydrocarboniclastica</taxon>
    </lineage>
</organism>
<sequence>MSRAGVFWWSSRRDWRQREVKVVLSSLIVAVATVAVISLFADHLRRTLVSSATQFLAADRQLESENGEPIPAEWRAQARSMGLRTAQMIEFSTMLDGGDNFQMVSVKAVDDDYPLLGEVEFQPGPGGERSMRAEGPPPGELWVNSRLLQLLNLSVGETVAVGQKDLRVSGILVREPDSRFNLGGLAPKVMMHFGDVPETGVIQPGSRVEYVDFYAGPEAALERYYSWLQPRLGPSHEWESIRDGEAISESLDKAEGFLLLGGSLAVLLAAVAVAVASRQYALQQRDNVALLKTLGMTGRQVNRLYLERLGLWGLLGVIVGLVLAVPGFIALAVTANRMLDRPVEWSLNPAALWPALVTALVALFAFAYPPISRLRTVPAMQVLRSQPGEQGEGLGRDLPVALLAIFALLWFYSGQATLVLALMLGLGLLMATLTVVSWLIVAALRKVRGGGSTWRLALVSLYRHRQSSLSQMAVFAMTLMLAATLFLVRSALLEDWQAQLPDDAPNHFLINIADNDVDDVEAFLIERGLSAPMLYPMVRGRLTAVNGTPVRETVSKDADINALNRELNLTWMDTLPEDNRIIAGDWWPDTESEGASVEAELASKLGLEVDDTLTFTIGSRELSAPVRSIRTVQWDSMRPNFYVAFAPGSDLRDFSSTWITSFNLAEGRKSILNEFSAAFPTVSILEVDIFIERIREIIRQVTSAIESILIMVLISAALVMAAVVSATLLDRQREGALIRTLGGDRKLLVRSTMLEFALLGFFAGLLGVVAAELVVWILQYQLFSGSFRWHGTLWLVLPTLSAVVLAIFGRLQLSTVLNVSPMILLRRLES</sequence>
<feature type="transmembrane region" description="Helical" evidence="6">
    <location>
        <begin position="351"/>
        <end position="372"/>
    </location>
</feature>
<evidence type="ECO:0000259" key="7">
    <source>
        <dbReference type="Pfam" id="PF02687"/>
    </source>
</evidence>
<dbReference type="Pfam" id="PF02687">
    <property type="entry name" value="FtsX"/>
    <property type="match status" value="2"/>
</dbReference>
<evidence type="ECO:0000256" key="5">
    <source>
        <dbReference type="ARBA" id="ARBA00023136"/>
    </source>
</evidence>
<evidence type="ECO:0000256" key="4">
    <source>
        <dbReference type="ARBA" id="ARBA00022989"/>
    </source>
</evidence>
<feature type="transmembrane region" description="Helical" evidence="6">
    <location>
        <begin position="257"/>
        <end position="276"/>
    </location>
</feature>
<feature type="domain" description="ABC3 transporter permease C-terminal" evidence="7">
    <location>
        <begin position="708"/>
        <end position="809"/>
    </location>
</feature>
<dbReference type="GO" id="GO:0005524">
    <property type="term" value="F:ATP binding"/>
    <property type="evidence" value="ECO:0007669"/>
    <property type="project" value="UniProtKB-KW"/>
</dbReference>
<keyword evidence="9" id="KW-1185">Reference proteome</keyword>
<dbReference type="RefSeq" id="WP_136548368.1">
    <property type="nucleotide sequence ID" value="NZ_CP031093.1"/>
</dbReference>
<dbReference type="InterPro" id="IPR038766">
    <property type="entry name" value="Membrane_comp_ABC_pdt"/>
</dbReference>
<dbReference type="PANTHER" id="PTHR30287">
    <property type="entry name" value="MEMBRANE COMPONENT OF PREDICTED ABC SUPERFAMILY METABOLITE UPTAKE TRANSPORTER"/>
    <property type="match status" value="1"/>
</dbReference>
<reference evidence="8 9" key="1">
    <citation type="submission" date="2018-07" db="EMBL/GenBank/DDBJ databases">
        <title>Marsedoiliclastica nanhaica gen. nov. sp. nov., a novel marine hydrocarbonoclastic bacterium isolated from an in-situ enriched hydrocarbon-degrading consortium in deep-sea sediment.</title>
        <authorList>
            <person name="Dong C."/>
            <person name="Ma T."/>
            <person name="Liu R."/>
            <person name="Shao Z."/>
        </authorList>
    </citation>
    <scope>NUCLEOTIDE SEQUENCE [LARGE SCALE GENOMIC DNA]</scope>
    <source>
        <strain evidence="9">soil36-7</strain>
    </source>
</reference>
<gene>
    <name evidence="8" type="ORF">soil367_07410</name>
</gene>
<feature type="transmembrane region" description="Helical" evidence="6">
    <location>
        <begin position="472"/>
        <end position="492"/>
    </location>
</feature>
<evidence type="ECO:0000256" key="1">
    <source>
        <dbReference type="ARBA" id="ARBA00004651"/>
    </source>
</evidence>
<proteinExistence type="predicted"/>
<keyword evidence="8" id="KW-0547">Nucleotide-binding</keyword>
<dbReference type="GO" id="GO:0005886">
    <property type="term" value="C:plasma membrane"/>
    <property type="evidence" value="ECO:0007669"/>
    <property type="project" value="UniProtKB-SubCell"/>
</dbReference>
<dbReference type="AlphaFoldDB" id="A0A4P7XFM5"/>
<name>A0A4P7XFM5_9ALTE</name>
<keyword evidence="3 6" id="KW-0812">Transmembrane</keyword>
<keyword evidence="8" id="KW-0067">ATP-binding</keyword>
<dbReference type="EMBL" id="CP031093">
    <property type="protein sequence ID" value="QCF25758.1"/>
    <property type="molecule type" value="Genomic_DNA"/>
</dbReference>
<keyword evidence="2" id="KW-1003">Cell membrane</keyword>
<feature type="transmembrane region" description="Helical" evidence="6">
    <location>
        <begin position="791"/>
        <end position="813"/>
    </location>
</feature>
<keyword evidence="4 6" id="KW-1133">Transmembrane helix</keyword>
<feature type="transmembrane region" description="Helical" evidence="6">
    <location>
        <begin position="756"/>
        <end position="779"/>
    </location>
</feature>
<dbReference type="InterPro" id="IPR003838">
    <property type="entry name" value="ABC3_permease_C"/>
</dbReference>
<evidence type="ECO:0000313" key="9">
    <source>
        <dbReference type="Proteomes" id="UP000298049"/>
    </source>
</evidence>
<dbReference type="OrthoDB" id="5292592at2"/>
<feature type="transmembrane region" description="Helical" evidence="6">
    <location>
        <begin position="309"/>
        <end position="331"/>
    </location>
</feature>
<feature type="transmembrane region" description="Helical" evidence="6">
    <location>
        <begin position="20"/>
        <end position="41"/>
    </location>
</feature>
<dbReference type="KEGG" id="hmi:soil367_07410"/>
<evidence type="ECO:0000313" key="8">
    <source>
        <dbReference type="EMBL" id="QCF25758.1"/>
    </source>
</evidence>
<evidence type="ECO:0000256" key="3">
    <source>
        <dbReference type="ARBA" id="ARBA00022692"/>
    </source>
</evidence>
<dbReference type="Proteomes" id="UP000298049">
    <property type="component" value="Chromosome"/>
</dbReference>
<dbReference type="PANTHER" id="PTHR30287:SF1">
    <property type="entry name" value="INNER MEMBRANE PROTEIN"/>
    <property type="match status" value="1"/>
</dbReference>
<evidence type="ECO:0000256" key="6">
    <source>
        <dbReference type="SAM" id="Phobius"/>
    </source>
</evidence>
<comment type="subcellular location">
    <subcellularLocation>
        <location evidence="1">Cell membrane</location>
        <topology evidence="1">Multi-pass membrane protein</topology>
    </subcellularLocation>
</comment>
<evidence type="ECO:0000256" key="2">
    <source>
        <dbReference type="ARBA" id="ARBA00022475"/>
    </source>
</evidence>
<keyword evidence="5 6" id="KW-0472">Membrane</keyword>
<feature type="transmembrane region" description="Helical" evidence="6">
    <location>
        <begin position="708"/>
        <end position="729"/>
    </location>
</feature>
<accession>A0A4P7XFM5</accession>
<feature type="domain" description="ABC3 transporter permease C-terminal" evidence="7">
    <location>
        <begin position="263"/>
        <end position="377"/>
    </location>
</feature>